<dbReference type="InterPro" id="IPR050848">
    <property type="entry name" value="Homeobox_TF"/>
</dbReference>
<evidence type="ECO:0000256" key="7">
    <source>
        <dbReference type="SAM" id="Coils"/>
    </source>
</evidence>
<feature type="coiled-coil region" evidence="7">
    <location>
        <begin position="348"/>
        <end position="386"/>
    </location>
</feature>
<dbReference type="InterPro" id="IPR001356">
    <property type="entry name" value="HD"/>
</dbReference>
<dbReference type="HOGENOM" id="CLU_519053_0_0_1"/>
<dbReference type="InterPro" id="IPR017970">
    <property type="entry name" value="Homeobox_CS"/>
</dbReference>
<dbReference type="AlphaFoldDB" id="B3G3U6"/>
<evidence type="ECO:0000256" key="4">
    <source>
        <dbReference type="ARBA" id="ARBA00023242"/>
    </source>
</evidence>
<evidence type="ECO:0000256" key="8">
    <source>
        <dbReference type="SAM" id="MobiDB-lite"/>
    </source>
</evidence>
<evidence type="ECO:0000259" key="9">
    <source>
        <dbReference type="PROSITE" id="PS50071"/>
    </source>
</evidence>
<proteinExistence type="evidence at transcript level"/>
<evidence type="ECO:0000256" key="3">
    <source>
        <dbReference type="ARBA" id="ARBA00023155"/>
    </source>
</evidence>
<dbReference type="SMART" id="SM00389">
    <property type="entry name" value="HOX"/>
    <property type="match status" value="1"/>
</dbReference>
<dbReference type="GO" id="GO:0003677">
    <property type="term" value="F:DNA binding"/>
    <property type="evidence" value="ECO:0007669"/>
    <property type="project" value="UniProtKB-UniRule"/>
</dbReference>
<dbReference type="InterPro" id="IPR009057">
    <property type="entry name" value="Homeodomain-like_sf"/>
</dbReference>
<sequence>MKQSSFGGLPSFKSYSDTSSFRQSEILQRQHEIMSRQAVDTFPFPNLPENVIKPTFVKEGSRRAKLKSSSQGSPASNSHVSDGEKTPEQEENNGTDKQDDSSMDAASAPTTPLPRDYRARSESSAGTRHIPIPTGDRQPLDFSNLSPSKIHEHGLMSEQQKSRVLDINKIAATTIPSMAYMFSDKLATSAENTSDNLAQRGRHSIGLQWASEYKFDGSALHIMNGRNSRKPRTVFTWEQLKQMEETFKQKKYLCTEDRMILAQKLDLTDEQIKVWFQNRRQKWKKGGSKDDEVIEYSQYYDLFSREGHGQAGTQGHDSDSSRDENSQRSINIPDHLRMKTEQICLSTIQQEQQSRALMQEQEQSLKDELQRSIIDLKQSQSNHEERHLIREQQIRAVAEESNTRSPATEPVHAVAE</sequence>
<evidence type="ECO:0000256" key="5">
    <source>
        <dbReference type="PROSITE-ProRule" id="PRU00108"/>
    </source>
</evidence>
<dbReference type="Gene3D" id="1.10.10.60">
    <property type="entry name" value="Homeodomain-like"/>
    <property type="match status" value="1"/>
</dbReference>
<dbReference type="SUPFAM" id="SSF46689">
    <property type="entry name" value="Homeodomain-like"/>
    <property type="match status" value="1"/>
</dbReference>
<feature type="region of interest" description="Disordered" evidence="8">
    <location>
        <begin position="306"/>
        <end position="335"/>
    </location>
</feature>
<feature type="compositionally biased region" description="Polar residues" evidence="8">
    <location>
        <begin position="67"/>
        <end position="80"/>
    </location>
</feature>
<protein>
    <submittedName>
        <fullName evidence="10">BarH/BarX-like homeobox</fullName>
    </submittedName>
</protein>
<dbReference type="CDD" id="cd00086">
    <property type="entry name" value="homeodomain"/>
    <property type="match status" value="1"/>
</dbReference>
<dbReference type="GO" id="GO:0000981">
    <property type="term" value="F:DNA-binding transcription factor activity, RNA polymerase II-specific"/>
    <property type="evidence" value="ECO:0007669"/>
    <property type="project" value="InterPro"/>
</dbReference>
<evidence type="ECO:0000256" key="1">
    <source>
        <dbReference type="ARBA" id="ARBA00004123"/>
    </source>
</evidence>
<evidence type="ECO:0000256" key="6">
    <source>
        <dbReference type="RuleBase" id="RU000682"/>
    </source>
</evidence>
<dbReference type="EMBL" id="EU635885">
    <property type="protein sequence ID" value="ACD85818.1"/>
    <property type="molecule type" value="mRNA"/>
</dbReference>
<dbReference type="PROSITE" id="PS50071">
    <property type="entry name" value="HOMEOBOX_2"/>
    <property type="match status" value="1"/>
</dbReference>
<feature type="region of interest" description="Disordered" evidence="8">
    <location>
        <begin position="40"/>
        <end position="148"/>
    </location>
</feature>
<evidence type="ECO:0000256" key="2">
    <source>
        <dbReference type="ARBA" id="ARBA00023125"/>
    </source>
</evidence>
<feature type="region of interest" description="Disordered" evidence="8">
    <location>
        <begin position="395"/>
        <end position="416"/>
    </location>
</feature>
<dbReference type="PROSITE" id="PS00027">
    <property type="entry name" value="HOMEOBOX_1"/>
    <property type="match status" value="1"/>
</dbReference>
<keyword evidence="7" id="KW-0175">Coiled coil</keyword>
<dbReference type="Pfam" id="PF00046">
    <property type="entry name" value="Homeodomain"/>
    <property type="match status" value="1"/>
</dbReference>
<dbReference type="GO" id="GO:0005634">
    <property type="term" value="C:nucleus"/>
    <property type="evidence" value="ECO:0007669"/>
    <property type="project" value="UniProtKB-SubCell"/>
</dbReference>
<organism evidence="10">
    <name type="scientific">Mnemiopsis leidyi</name>
    <name type="common">Sea walnut</name>
    <name type="synonym">Warty comb jellyfish</name>
    <dbReference type="NCBI Taxonomy" id="27923"/>
    <lineage>
        <taxon>Eukaryota</taxon>
        <taxon>Metazoa</taxon>
        <taxon>Ctenophora</taxon>
        <taxon>Tentaculata</taxon>
        <taxon>Lobata</taxon>
        <taxon>Bolinopsidae</taxon>
        <taxon>Mnemiopsis</taxon>
    </lineage>
</organism>
<feature type="compositionally biased region" description="Polar residues" evidence="8">
    <location>
        <begin position="13"/>
        <end position="27"/>
    </location>
</feature>
<name>B3G3U6_MNELE</name>
<accession>B3G3U6</accession>
<reference evidence="10" key="1">
    <citation type="journal article" date="2008" name="Dev. Genes Evol.">
        <title>Developmental expression of homeobox genes in the ctenophore Mnemiopsis leidyi.</title>
        <authorList>
            <person name="Pang K."/>
            <person name="Martindale M.Q."/>
        </authorList>
    </citation>
    <scope>NUCLEOTIDE SEQUENCE</scope>
</reference>
<keyword evidence="4 5" id="KW-0539">Nucleus</keyword>
<keyword evidence="3 5" id="KW-0371">Homeobox</keyword>
<feature type="region of interest" description="Disordered" evidence="8">
    <location>
        <begin position="1"/>
        <end position="28"/>
    </location>
</feature>
<keyword evidence="2 5" id="KW-0238">DNA-binding</keyword>
<comment type="subcellular location">
    <subcellularLocation>
        <location evidence="1 5 6">Nucleus</location>
    </subcellularLocation>
</comment>
<feature type="compositionally biased region" description="Basic and acidic residues" evidence="8">
    <location>
        <begin position="81"/>
        <end position="100"/>
    </location>
</feature>
<feature type="compositionally biased region" description="Basic and acidic residues" evidence="8">
    <location>
        <begin position="316"/>
        <end position="326"/>
    </location>
</feature>
<feature type="domain" description="Homeobox" evidence="9">
    <location>
        <begin position="226"/>
        <end position="286"/>
    </location>
</feature>
<feature type="DNA-binding region" description="Homeobox" evidence="5">
    <location>
        <begin position="228"/>
        <end position="287"/>
    </location>
</feature>
<evidence type="ECO:0000313" key="10">
    <source>
        <dbReference type="EMBL" id="ACD85818.1"/>
    </source>
</evidence>
<dbReference type="PANTHER" id="PTHR24333:SF5">
    <property type="entry name" value="VENT HOMEOBOX"/>
    <property type="match status" value="1"/>
</dbReference>
<dbReference type="PANTHER" id="PTHR24333">
    <property type="entry name" value="HOMEO BOX HB9 LIKE A-RELATED"/>
    <property type="match status" value="1"/>
</dbReference>